<dbReference type="GO" id="GO:0016787">
    <property type="term" value="F:hydrolase activity"/>
    <property type="evidence" value="ECO:0007669"/>
    <property type="project" value="UniProtKB-KW"/>
</dbReference>
<protein>
    <submittedName>
        <fullName evidence="13">Endoribonuclease XendoU</fullName>
    </submittedName>
</protein>
<evidence type="ECO:0000256" key="4">
    <source>
        <dbReference type="ARBA" id="ARBA00022722"/>
    </source>
</evidence>
<evidence type="ECO:0000256" key="6">
    <source>
        <dbReference type="ARBA" id="ARBA00022759"/>
    </source>
</evidence>
<dbReference type="GO" id="GO:0004521">
    <property type="term" value="F:RNA endonuclease activity"/>
    <property type="evidence" value="ECO:0007669"/>
    <property type="project" value="UniProtKB-UniRule"/>
</dbReference>
<comment type="similarity">
    <text evidence="2 11">Belongs to the ENDOU family.</text>
</comment>
<dbReference type="AlphaFoldDB" id="A0A2G9URQ9"/>
<dbReference type="PANTHER" id="PTHR12439:SF42">
    <property type="entry name" value="ENDORIBONUCLEASE-RELATED"/>
    <property type="match status" value="1"/>
</dbReference>
<evidence type="ECO:0000313" key="13">
    <source>
        <dbReference type="EMBL" id="PIO72917.1"/>
    </source>
</evidence>
<dbReference type="InterPro" id="IPR018998">
    <property type="entry name" value="EndoU_C"/>
</dbReference>
<evidence type="ECO:0000256" key="9">
    <source>
        <dbReference type="ARBA" id="ARBA00023211"/>
    </source>
</evidence>
<proteinExistence type="inferred from homology"/>
<dbReference type="InterPro" id="IPR039787">
    <property type="entry name" value="ENDOU"/>
</dbReference>
<evidence type="ECO:0000256" key="3">
    <source>
        <dbReference type="ARBA" id="ARBA00011245"/>
    </source>
</evidence>
<accession>A0A2G9URQ9</accession>
<dbReference type="Proteomes" id="UP000230423">
    <property type="component" value="Unassembled WGS sequence"/>
</dbReference>
<feature type="domain" description="EndoU" evidence="12">
    <location>
        <begin position="84"/>
        <end position="268"/>
    </location>
</feature>
<evidence type="ECO:0000256" key="11">
    <source>
        <dbReference type="RuleBase" id="RU367085"/>
    </source>
</evidence>
<keyword evidence="6 11" id="KW-0255">Endonuclease</keyword>
<keyword evidence="5 11" id="KW-0479">Metal-binding</keyword>
<dbReference type="PANTHER" id="PTHR12439">
    <property type="entry name" value="PLACENTAL PROTEIN 11-RELATED"/>
    <property type="match status" value="1"/>
</dbReference>
<evidence type="ECO:0000256" key="10">
    <source>
        <dbReference type="ARBA" id="ARBA00023239"/>
    </source>
</evidence>
<comment type="subunit">
    <text evidence="3 11">Monomer.</text>
</comment>
<gene>
    <name evidence="13" type="ORF">TELCIR_05133</name>
</gene>
<evidence type="ECO:0000256" key="7">
    <source>
        <dbReference type="ARBA" id="ARBA00022801"/>
    </source>
</evidence>
<name>A0A2G9URQ9_TELCI</name>
<dbReference type="SUPFAM" id="SSF142877">
    <property type="entry name" value="EndoU-like"/>
    <property type="match status" value="1"/>
</dbReference>
<sequence length="268" mass="31326">MQRIQRVKRIDSQLLKALLLQVLPQDVLCCILFKFVEEADDQLATGTGIHCWCSHPEGQHVSNEDVTDVLNSLVPLDARLDKHSKINYQTLVNNMRLADVDKAGPEDLVLKWGKKADKKYSDKLFVYVNETLFKRPVYSTLIEVYERNLFDPQVCHADSEMNGFRKAQLQLMFDTWTSTEVFKLAFDYLQNKDFKYATNMKTLKGYLWTLWFGTYSRCKGPYGSSGWEHVFYGEWKGTKVDGHHSWVRYYLQQKAGQIDYHGYYVYVP</sequence>
<feature type="non-terminal residue" evidence="13">
    <location>
        <position position="268"/>
    </location>
</feature>
<dbReference type="GO" id="GO:0016829">
    <property type="term" value="F:lyase activity"/>
    <property type="evidence" value="ECO:0007669"/>
    <property type="project" value="UniProtKB-KW"/>
</dbReference>
<dbReference type="OrthoDB" id="430326at2759"/>
<keyword evidence="9 11" id="KW-0464">Manganese</keyword>
<reference evidence="13 14" key="1">
    <citation type="submission" date="2015-09" db="EMBL/GenBank/DDBJ databases">
        <title>Draft genome of the parasitic nematode Teladorsagia circumcincta isolate WARC Sus (inbred).</title>
        <authorList>
            <person name="Mitreva M."/>
        </authorList>
    </citation>
    <scope>NUCLEOTIDE SEQUENCE [LARGE SCALE GENOMIC DNA]</scope>
    <source>
        <strain evidence="13 14">S</strain>
    </source>
</reference>
<comment type="cofactor">
    <cofactor evidence="1 11">
        <name>Mn(2+)</name>
        <dbReference type="ChEBI" id="CHEBI:29035"/>
    </cofactor>
</comment>
<dbReference type="PROSITE" id="PS51959">
    <property type="entry name" value="ENDOU"/>
    <property type="match status" value="1"/>
</dbReference>
<keyword evidence="11" id="KW-0732">Signal</keyword>
<keyword evidence="7 11" id="KW-0378">Hydrolase</keyword>
<evidence type="ECO:0000313" key="14">
    <source>
        <dbReference type="Proteomes" id="UP000230423"/>
    </source>
</evidence>
<dbReference type="GO" id="GO:0003723">
    <property type="term" value="F:RNA binding"/>
    <property type="evidence" value="ECO:0007669"/>
    <property type="project" value="UniProtKB-UniRule"/>
</dbReference>
<dbReference type="Pfam" id="PF09412">
    <property type="entry name" value="XendoU"/>
    <property type="match status" value="1"/>
</dbReference>
<evidence type="ECO:0000256" key="1">
    <source>
        <dbReference type="ARBA" id="ARBA00001936"/>
    </source>
</evidence>
<keyword evidence="8 11" id="KW-0694">RNA-binding</keyword>
<dbReference type="EMBL" id="KZ345564">
    <property type="protein sequence ID" value="PIO72917.1"/>
    <property type="molecule type" value="Genomic_DNA"/>
</dbReference>
<keyword evidence="10" id="KW-0456">Lyase</keyword>
<evidence type="ECO:0000256" key="5">
    <source>
        <dbReference type="ARBA" id="ARBA00022723"/>
    </source>
</evidence>
<evidence type="ECO:0000256" key="2">
    <source>
        <dbReference type="ARBA" id="ARBA00010168"/>
    </source>
</evidence>
<organism evidence="13 14">
    <name type="scientific">Teladorsagia circumcincta</name>
    <name type="common">Brown stomach worm</name>
    <name type="synonym">Ostertagia circumcincta</name>
    <dbReference type="NCBI Taxonomy" id="45464"/>
    <lineage>
        <taxon>Eukaryota</taxon>
        <taxon>Metazoa</taxon>
        <taxon>Ecdysozoa</taxon>
        <taxon>Nematoda</taxon>
        <taxon>Chromadorea</taxon>
        <taxon>Rhabditida</taxon>
        <taxon>Rhabditina</taxon>
        <taxon>Rhabditomorpha</taxon>
        <taxon>Strongyloidea</taxon>
        <taxon>Trichostrongylidae</taxon>
        <taxon>Teladorsagia</taxon>
    </lineage>
</organism>
<feature type="chain" id="PRO_5026376822" evidence="11">
    <location>
        <begin position="30"/>
        <end position="268"/>
    </location>
</feature>
<dbReference type="GO" id="GO:0046872">
    <property type="term" value="F:metal ion binding"/>
    <property type="evidence" value="ECO:0007669"/>
    <property type="project" value="UniProtKB-UniRule"/>
</dbReference>
<feature type="signal peptide" evidence="11">
    <location>
        <begin position="1"/>
        <end position="29"/>
    </location>
</feature>
<dbReference type="InterPro" id="IPR037227">
    <property type="entry name" value="EndoU-like"/>
</dbReference>
<evidence type="ECO:0000259" key="12">
    <source>
        <dbReference type="PROSITE" id="PS51959"/>
    </source>
</evidence>
<keyword evidence="4 11" id="KW-0540">Nuclease</keyword>
<keyword evidence="14" id="KW-1185">Reference proteome</keyword>
<evidence type="ECO:0000256" key="8">
    <source>
        <dbReference type="ARBA" id="ARBA00022884"/>
    </source>
</evidence>
<dbReference type="CDD" id="cd21159">
    <property type="entry name" value="XendoU"/>
    <property type="match status" value="1"/>
</dbReference>